<evidence type="ECO:0000256" key="6">
    <source>
        <dbReference type="ARBA" id="ARBA00023033"/>
    </source>
</evidence>
<evidence type="ECO:0000256" key="1">
    <source>
        <dbReference type="ARBA" id="ARBA00001971"/>
    </source>
</evidence>
<dbReference type="SUPFAM" id="SSF48264">
    <property type="entry name" value="Cytochrome P450"/>
    <property type="match status" value="1"/>
</dbReference>
<evidence type="ECO:0000256" key="9">
    <source>
        <dbReference type="SAM" id="Phobius"/>
    </source>
</evidence>
<evidence type="ECO:0000256" key="5">
    <source>
        <dbReference type="ARBA" id="ARBA00023004"/>
    </source>
</evidence>
<dbReference type="AlphaFoldDB" id="A0A1J1E1M2"/>
<dbReference type="GO" id="GO:0008395">
    <property type="term" value="F:steroid hydroxylase activity"/>
    <property type="evidence" value="ECO:0007669"/>
    <property type="project" value="TreeGrafter"/>
</dbReference>
<keyword evidence="9" id="KW-0472">Membrane</keyword>
<dbReference type="GO" id="GO:0006082">
    <property type="term" value="P:organic acid metabolic process"/>
    <property type="evidence" value="ECO:0007669"/>
    <property type="project" value="TreeGrafter"/>
</dbReference>
<evidence type="ECO:0000256" key="4">
    <source>
        <dbReference type="ARBA" id="ARBA00023002"/>
    </source>
</evidence>
<dbReference type="InterPro" id="IPR050182">
    <property type="entry name" value="Cytochrome_P450_fam2"/>
</dbReference>
<dbReference type="PRINTS" id="PR00385">
    <property type="entry name" value="P450"/>
</dbReference>
<dbReference type="GO" id="GO:0005506">
    <property type="term" value="F:iron ion binding"/>
    <property type="evidence" value="ECO:0007669"/>
    <property type="project" value="InterPro"/>
</dbReference>
<keyword evidence="9" id="KW-0812">Transmembrane</keyword>
<dbReference type="EMBL" id="LC125390">
    <property type="protein sequence ID" value="BAV93940.1"/>
    <property type="molecule type" value="mRNA"/>
</dbReference>
<keyword evidence="7 8" id="KW-0349">Heme</keyword>
<dbReference type="PRINTS" id="PR00463">
    <property type="entry name" value="EP450I"/>
</dbReference>
<dbReference type="PROSITE" id="PS00086">
    <property type="entry name" value="CYTOCHROME_P450"/>
    <property type="match status" value="1"/>
</dbReference>
<keyword evidence="6 8" id="KW-0503">Monooxygenase</keyword>
<dbReference type="InterPro" id="IPR036396">
    <property type="entry name" value="Cyt_P450_sf"/>
</dbReference>
<dbReference type="GO" id="GO:0005737">
    <property type="term" value="C:cytoplasm"/>
    <property type="evidence" value="ECO:0007669"/>
    <property type="project" value="TreeGrafter"/>
</dbReference>
<dbReference type="InterPro" id="IPR002401">
    <property type="entry name" value="Cyt_P450_E_grp-I"/>
</dbReference>
<dbReference type="Gene3D" id="1.10.630.10">
    <property type="entry name" value="Cytochrome P450"/>
    <property type="match status" value="1"/>
</dbReference>
<evidence type="ECO:0000256" key="7">
    <source>
        <dbReference type="PIRSR" id="PIRSR602401-1"/>
    </source>
</evidence>
<reference evidence="10" key="1">
    <citation type="journal article" date="2017" name="FEBS Open Bio">
        <title>A novel cytochrome P450, CYP3201B1, is involved in (R)-mandelonitrile biosynthesis in a cyanogenic millipede.</title>
        <authorList>
            <person name="Yamaguchi T."/>
            <person name="Kuwahara Y."/>
            <person name="Asano Y."/>
        </authorList>
    </citation>
    <scope>NUCLEOTIDE SEQUENCE</scope>
</reference>
<evidence type="ECO:0000256" key="2">
    <source>
        <dbReference type="ARBA" id="ARBA00010617"/>
    </source>
</evidence>
<evidence type="ECO:0000256" key="3">
    <source>
        <dbReference type="ARBA" id="ARBA00022723"/>
    </source>
</evidence>
<keyword evidence="5 7" id="KW-0408">Iron</keyword>
<proteinExistence type="evidence at transcript level"/>
<dbReference type="FunFam" id="1.10.630.10:FF:000036">
    <property type="entry name" value="CYtochrome P450 family"/>
    <property type="match status" value="1"/>
</dbReference>
<dbReference type="InterPro" id="IPR001128">
    <property type="entry name" value="Cyt_P450"/>
</dbReference>
<evidence type="ECO:0000313" key="10">
    <source>
        <dbReference type="EMBL" id="BAV93940.1"/>
    </source>
</evidence>
<dbReference type="GO" id="GO:0006805">
    <property type="term" value="P:xenobiotic metabolic process"/>
    <property type="evidence" value="ECO:0007669"/>
    <property type="project" value="TreeGrafter"/>
</dbReference>
<gene>
    <name evidence="10" type="primary">cyp3200c2</name>
</gene>
<dbReference type="PANTHER" id="PTHR24300:SF403">
    <property type="entry name" value="CYTOCHROME P450 306A1"/>
    <property type="match status" value="1"/>
</dbReference>
<dbReference type="GO" id="GO:0016712">
    <property type="term" value="F:oxidoreductase activity, acting on paired donors, with incorporation or reduction of molecular oxygen, reduced flavin or flavoprotein as one donor, and incorporation of one atom of oxygen"/>
    <property type="evidence" value="ECO:0007669"/>
    <property type="project" value="TreeGrafter"/>
</dbReference>
<protein>
    <submittedName>
        <fullName evidence="10">Cytochrome P450 3200C2</fullName>
    </submittedName>
</protein>
<keyword evidence="9" id="KW-1133">Transmembrane helix</keyword>
<accession>A0A1J1E1M2</accession>
<dbReference type="PANTHER" id="PTHR24300">
    <property type="entry name" value="CYTOCHROME P450 508A4-RELATED"/>
    <property type="match status" value="1"/>
</dbReference>
<evidence type="ECO:0000256" key="8">
    <source>
        <dbReference type="RuleBase" id="RU000461"/>
    </source>
</evidence>
<keyword evidence="4 8" id="KW-0560">Oxidoreductase</keyword>
<keyword evidence="3 7" id="KW-0479">Metal-binding</keyword>
<feature type="binding site" description="axial binding residue" evidence="7">
    <location>
        <position position="458"/>
    </location>
    <ligand>
        <name>heme</name>
        <dbReference type="ChEBI" id="CHEBI:30413"/>
    </ligand>
    <ligandPart>
        <name>Fe</name>
        <dbReference type="ChEBI" id="CHEBI:18248"/>
    </ligandPart>
</feature>
<dbReference type="GO" id="GO:0020037">
    <property type="term" value="F:heme binding"/>
    <property type="evidence" value="ECO:0007669"/>
    <property type="project" value="InterPro"/>
</dbReference>
<dbReference type="InterPro" id="IPR017972">
    <property type="entry name" value="Cyt_P450_CS"/>
</dbReference>
<organism evidence="10">
    <name type="scientific">Chamberlinius hualienensis</name>
    <dbReference type="NCBI Taxonomy" id="1551368"/>
    <lineage>
        <taxon>Eukaryota</taxon>
        <taxon>Metazoa</taxon>
        <taxon>Ecdysozoa</taxon>
        <taxon>Arthropoda</taxon>
        <taxon>Myriapoda</taxon>
        <taxon>Diplopoda</taxon>
        <taxon>Helminthomorpha</taxon>
        <taxon>Polydesmida</taxon>
        <taxon>Paradoxosomatidae</taxon>
        <taxon>Chamberlinius</taxon>
    </lineage>
</organism>
<sequence length="515" mass="59643">MEVSTNPWIWILMILLLFVAYWYLGGPRNLPPGSAGIPILGYLPFLDQFSYKTFKILGQKYGNVFHLYLGSRLVIVLNDYFSIHEAFIKNSDTFSGRPSDNVFKESTTNNLGLTANDGEYWKQHRRFILNYFKNNGYGKLNLEPIILVEKPFCNVINLHGITFLLQDEIDHFIKELKNHVGKSFNIKPLLMHTAGNNICILATGKRFDYNSPEFRLLISTIFSPKLVPFASLNSFFPWLVQLPWSDKILKREKTKKYFDRVNNAVAGVIRSVKHEYVSGQEGNYIHAFMTENHKRKQVNEADDFFSDLSLLHMSRSLILAGIETTSSTLLYCLLYMTLYPEVQKNVQNEIDRVIGHERQPSYDDRMQMIYTEATILEIFRKSCVVPLSIPHRCRKTITIGGHVIPQDVMVIPNIWAIHHDPRLWGDPHTFRPERFIDRGRRIILSEYILPFSLGKRACVGEPLARMEIFLCFVSLLQHFTFVPPIGEELHLESYPGLTIRPKCENICAVLREYPF</sequence>
<name>A0A1J1E1M2_9MYRI</name>
<comment type="similarity">
    <text evidence="2 8">Belongs to the cytochrome P450 family.</text>
</comment>
<comment type="cofactor">
    <cofactor evidence="1 7">
        <name>heme</name>
        <dbReference type="ChEBI" id="CHEBI:30413"/>
    </cofactor>
</comment>
<feature type="transmembrane region" description="Helical" evidence="9">
    <location>
        <begin position="6"/>
        <end position="24"/>
    </location>
</feature>
<dbReference type="Pfam" id="PF00067">
    <property type="entry name" value="p450"/>
    <property type="match status" value="1"/>
</dbReference>